<dbReference type="EMBL" id="PYXZ01000009">
    <property type="protein sequence ID" value="PUA79693.1"/>
    <property type="molecule type" value="Genomic_DNA"/>
</dbReference>
<dbReference type="GO" id="GO:0003824">
    <property type="term" value="F:catalytic activity"/>
    <property type="evidence" value="ECO:0007669"/>
    <property type="project" value="InterPro"/>
</dbReference>
<dbReference type="Proteomes" id="UP000244867">
    <property type="component" value="Unassembled WGS sequence"/>
</dbReference>
<dbReference type="RefSeq" id="WP_108345915.1">
    <property type="nucleotide sequence ID" value="NZ_PYXZ01000009.1"/>
</dbReference>
<dbReference type="AlphaFoldDB" id="A0A2R7YTS0"/>
<accession>A0A2R7YTS0</accession>
<dbReference type="Gene3D" id="1.10.340.30">
    <property type="entry name" value="Hypothetical protein, domain 2"/>
    <property type="match status" value="1"/>
</dbReference>
<dbReference type="NCBIfam" id="TIGR03252">
    <property type="entry name" value="HhH-GPD-type base excision DNA repair protein"/>
    <property type="match status" value="1"/>
</dbReference>
<keyword evidence="3" id="KW-1185">Reference proteome</keyword>
<evidence type="ECO:0000313" key="2">
    <source>
        <dbReference type="EMBL" id="PUA79693.1"/>
    </source>
</evidence>
<dbReference type="InterPro" id="IPR011257">
    <property type="entry name" value="DNA_glycosylase"/>
</dbReference>
<dbReference type="OrthoDB" id="1492580at2"/>
<evidence type="ECO:0000313" key="3">
    <source>
        <dbReference type="Proteomes" id="UP000244867"/>
    </source>
</evidence>
<protein>
    <submittedName>
        <fullName evidence="2">Fe-S cluster assembly protein HesB</fullName>
    </submittedName>
</protein>
<evidence type="ECO:0000259" key="1">
    <source>
        <dbReference type="Pfam" id="PF00730"/>
    </source>
</evidence>
<comment type="caution">
    <text evidence="2">The sequence shown here is derived from an EMBL/GenBank/DDBJ whole genome shotgun (WGS) entry which is preliminary data.</text>
</comment>
<gene>
    <name evidence="2" type="ORF">C7S10_18455</name>
</gene>
<organism evidence="2 3">
    <name type="scientific">Nocardioides currus</name>
    <dbReference type="NCBI Taxonomy" id="2133958"/>
    <lineage>
        <taxon>Bacteria</taxon>
        <taxon>Bacillati</taxon>
        <taxon>Actinomycetota</taxon>
        <taxon>Actinomycetes</taxon>
        <taxon>Propionibacteriales</taxon>
        <taxon>Nocardioidaceae</taxon>
        <taxon>Nocardioides</taxon>
    </lineage>
</organism>
<dbReference type="Pfam" id="PF00730">
    <property type="entry name" value="HhH-GPD"/>
    <property type="match status" value="1"/>
</dbReference>
<dbReference type="GO" id="GO:0006284">
    <property type="term" value="P:base-excision repair"/>
    <property type="evidence" value="ECO:0007669"/>
    <property type="project" value="InterPro"/>
</dbReference>
<proteinExistence type="predicted"/>
<feature type="domain" description="HhH-GPD" evidence="1">
    <location>
        <begin position="25"/>
        <end position="178"/>
    </location>
</feature>
<dbReference type="SUPFAM" id="SSF48150">
    <property type="entry name" value="DNA-glycosylase"/>
    <property type="match status" value="1"/>
</dbReference>
<dbReference type="InterPro" id="IPR017658">
    <property type="entry name" value="HhH-GPD_base_excis"/>
</dbReference>
<sequence length="194" mass="20753">MAIQITGDAAADQILDESSFALLAGMMLDQQYPMEHAFRGPAKVTARFGSFDPAAIAAADPEEFAAMAATTPAIHRFPGSMSTKLQELARIVTDDYDGDASRLWTEASDAKDLLRRIMALPGFGKQKAQIFVALLAKQRGVRPDGWEGVVGDYALDGYRSVADVVDPASLQKVRDYKKQKKAAAKSTAGAGAVD</sequence>
<dbReference type="InterPro" id="IPR003265">
    <property type="entry name" value="HhH-GPD_domain"/>
</dbReference>
<reference evidence="2 3" key="1">
    <citation type="submission" date="2018-03" db="EMBL/GenBank/DDBJ databases">
        <authorList>
            <person name="Keele B.F."/>
        </authorList>
    </citation>
    <scope>NUCLEOTIDE SEQUENCE [LARGE SCALE GENOMIC DNA]</scope>
    <source>
        <strain evidence="2 3">IB-3</strain>
    </source>
</reference>
<name>A0A2R7YTS0_9ACTN</name>